<keyword evidence="2" id="KW-1185">Reference proteome</keyword>
<comment type="caution">
    <text evidence="1">The sequence shown here is derived from an EMBL/GenBank/DDBJ whole genome shotgun (WGS) entry which is preliminary data.</text>
</comment>
<dbReference type="EMBL" id="VJND01000002">
    <property type="protein sequence ID" value="TSE26763.1"/>
    <property type="molecule type" value="Genomic_DNA"/>
</dbReference>
<proteinExistence type="predicted"/>
<dbReference type="Gene3D" id="1.20.120.330">
    <property type="entry name" value="Nucleotidyltransferases domain 2"/>
    <property type="match status" value="1"/>
</dbReference>
<evidence type="ECO:0000313" key="2">
    <source>
        <dbReference type="Proteomes" id="UP000320225"/>
    </source>
</evidence>
<dbReference type="RefSeq" id="WP_246099145.1">
    <property type="nucleotide sequence ID" value="NZ_VJND01000002.1"/>
</dbReference>
<dbReference type="Proteomes" id="UP000320225">
    <property type="component" value="Unassembled WGS sequence"/>
</dbReference>
<gene>
    <name evidence="1" type="ORF">Tsedi_00471</name>
</gene>
<organism evidence="1 2">
    <name type="scientific">Tepidimonas sediminis</name>
    <dbReference type="NCBI Taxonomy" id="2588941"/>
    <lineage>
        <taxon>Bacteria</taxon>
        <taxon>Pseudomonadati</taxon>
        <taxon>Pseudomonadota</taxon>
        <taxon>Betaproteobacteria</taxon>
        <taxon>Burkholderiales</taxon>
        <taxon>Tepidimonas</taxon>
    </lineage>
</organism>
<protein>
    <recommendedName>
        <fullName evidence="3">HEPN domain-containing protein</fullName>
    </recommendedName>
</protein>
<evidence type="ECO:0008006" key="3">
    <source>
        <dbReference type="Google" id="ProtNLM"/>
    </source>
</evidence>
<sequence>MPRECGRQLNRALELRQLADYTGESIDMAEAAELVGQARRFVQAVRQAVPRTGET</sequence>
<dbReference type="AlphaFoldDB" id="A0A554WT70"/>
<reference evidence="1 2" key="1">
    <citation type="submission" date="2019-07" db="EMBL/GenBank/DDBJ databases">
        <title>Tepidimonas sediminis YIM 72259 draft genome.</title>
        <authorList>
            <person name="Da Costa M.S."/>
            <person name="Froufe H.J.C."/>
            <person name="Egas C."/>
            <person name="Albuquerque L."/>
        </authorList>
    </citation>
    <scope>NUCLEOTIDE SEQUENCE [LARGE SCALE GENOMIC DNA]</scope>
    <source>
        <strain evidence="1 2">YIM 72259</strain>
    </source>
</reference>
<evidence type="ECO:0000313" key="1">
    <source>
        <dbReference type="EMBL" id="TSE26763.1"/>
    </source>
</evidence>
<name>A0A554WT70_9BURK</name>
<accession>A0A554WT70</accession>